<dbReference type="EMBL" id="FNCG01000010">
    <property type="protein sequence ID" value="SDH49100.1"/>
    <property type="molecule type" value="Genomic_DNA"/>
</dbReference>
<dbReference type="Pfam" id="PF09357">
    <property type="entry name" value="RteC"/>
    <property type="match status" value="1"/>
</dbReference>
<dbReference type="Proteomes" id="UP000199705">
    <property type="component" value="Unassembled WGS sequence"/>
</dbReference>
<sequence>MKSTAERFLTAMENQLAEVTLNGQTPTEQYRRSILICKKAMTKLKRYVSSYAFAGTAEEIYFFKEVKPLFYSKYIYFINIYNFLIQLPAGGEDAIRSYINFHLTDLQRFFDSNKAFYQYYRSGSSQLDEIYFTRGGFDVQMELEDFEEDEQYSTSHDYKLSKIMANEKFQEYLNLELSRIGNGELLQNNGHKVFPFHHPNWTASQTDAVELLYSLKTSGAVNHGNIEISELVSIFEFVFQTELHETYHKLLDISRRKKEMFVFLNRMKNSFQNFINDKLGLFLAGGAIAALMYYSL</sequence>
<gene>
    <name evidence="1" type="ORF">SAMN05192573_11043</name>
</gene>
<name>A0A1G8CVW1_9SPHI</name>
<evidence type="ECO:0000313" key="2">
    <source>
        <dbReference type="Proteomes" id="UP000199705"/>
    </source>
</evidence>
<reference evidence="2" key="1">
    <citation type="submission" date="2016-10" db="EMBL/GenBank/DDBJ databases">
        <authorList>
            <person name="Varghese N."/>
            <person name="Submissions S."/>
        </authorList>
    </citation>
    <scope>NUCLEOTIDE SEQUENCE [LARGE SCALE GENOMIC DNA]</scope>
    <source>
        <strain evidence="2">Gh-67</strain>
    </source>
</reference>
<evidence type="ECO:0000313" key="1">
    <source>
        <dbReference type="EMBL" id="SDH49100.1"/>
    </source>
</evidence>
<protein>
    <submittedName>
        <fullName evidence="1">RteC protein</fullName>
    </submittedName>
</protein>
<organism evidence="1 2">
    <name type="scientific">Mucilaginibacter gossypii</name>
    <dbReference type="NCBI Taxonomy" id="551996"/>
    <lineage>
        <taxon>Bacteria</taxon>
        <taxon>Pseudomonadati</taxon>
        <taxon>Bacteroidota</taxon>
        <taxon>Sphingobacteriia</taxon>
        <taxon>Sphingobacteriales</taxon>
        <taxon>Sphingobacteriaceae</taxon>
        <taxon>Mucilaginibacter</taxon>
    </lineage>
</organism>
<dbReference type="RefSeq" id="WP_091170472.1">
    <property type="nucleotide sequence ID" value="NZ_FNCG01000010.1"/>
</dbReference>
<dbReference type="STRING" id="551996.SAMN05192573_11043"/>
<dbReference type="InterPro" id="IPR018534">
    <property type="entry name" value="Tet_reg_excision_RteC"/>
</dbReference>
<dbReference type="AlphaFoldDB" id="A0A1G8CVW1"/>
<accession>A0A1G8CVW1</accession>
<keyword evidence="2" id="KW-1185">Reference proteome</keyword>
<proteinExistence type="predicted"/>